<keyword evidence="5" id="KW-0067">ATP-binding</keyword>
<feature type="region of interest" description="Disordered" evidence="8">
    <location>
        <begin position="803"/>
        <end position="875"/>
    </location>
</feature>
<dbReference type="GO" id="GO:0005634">
    <property type="term" value="C:nucleus"/>
    <property type="evidence" value="ECO:0007669"/>
    <property type="project" value="UniProtKB-SubCell"/>
</dbReference>
<dbReference type="InterPro" id="IPR057927">
    <property type="entry name" value="RAD24-like_helical"/>
</dbReference>
<evidence type="ECO:0000256" key="6">
    <source>
        <dbReference type="ARBA" id="ARBA00023242"/>
    </source>
</evidence>
<keyword evidence="6" id="KW-0539">Nucleus</keyword>
<dbReference type="Proteomes" id="UP000280598">
    <property type="component" value="Unassembled WGS sequence"/>
</dbReference>
<evidence type="ECO:0000313" key="10">
    <source>
        <dbReference type="EMBL" id="RMZ13899.1"/>
    </source>
</evidence>
<accession>A0A3M7HKW7</accession>
<dbReference type="GO" id="GO:0006281">
    <property type="term" value="P:DNA repair"/>
    <property type="evidence" value="ECO:0007669"/>
    <property type="project" value="InterPro"/>
</dbReference>
<organism evidence="10 11">
    <name type="scientific">Hortaea werneckii</name>
    <name type="common">Black yeast</name>
    <name type="synonym">Cladosporium werneckii</name>
    <dbReference type="NCBI Taxonomy" id="91943"/>
    <lineage>
        <taxon>Eukaryota</taxon>
        <taxon>Fungi</taxon>
        <taxon>Dikarya</taxon>
        <taxon>Ascomycota</taxon>
        <taxon>Pezizomycotina</taxon>
        <taxon>Dothideomycetes</taxon>
        <taxon>Dothideomycetidae</taxon>
        <taxon>Mycosphaerellales</taxon>
        <taxon>Teratosphaeriaceae</taxon>
        <taxon>Hortaea</taxon>
    </lineage>
</organism>
<comment type="subcellular location">
    <subcellularLocation>
        <location evidence="1">Nucleus</location>
    </subcellularLocation>
</comment>
<comment type="caution">
    <text evidence="10">The sequence shown here is derived from an EMBL/GenBank/DDBJ whole genome shotgun (WGS) entry which is preliminary data.</text>
</comment>
<keyword evidence="4" id="KW-0227">DNA damage</keyword>
<feature type="compositionally biased region" description="Basic residues" evidence="8">
    <location>
        <begin position="55"/>
        <end position="69"/>
    </location>
</feature>
<evidence type="ECO:0000256" key="5">
    <source>
        <dbReference type="ARBA" id="ARBA00022840"/>
    </source>
</evidence>
<evidence type="ECO:0000256" key="1">
    <source>
        <dbReference type="ARBA" id="ARBA00004123"/>
    </source>
</evidence>
<dbReference type="GO" id="GO:0003682">
    <property type="term" value="F:chromatin binding"/>
    <property type="evidence" value="ECO:0007669"/>
    <property type="project" value="TreeGrafter"/>
</dbReference>
<comment type="similarity">
    <text evidence="2">Belongs to the rad17/RAD24 family.</text>
</comment>
<evidence type="ECO:0000256" key="2">
    <source>
        <dbReference type="ARBA" id="ARBA00006168"/>
    </source>
</evidence>
<feature type="compositionally biased region" description="Acidic residues" evidence="8">
    <location>
        <begin position="811"/>
        <end position="822"/>
    </location>
</feature>
<keyword evidence="7" id="KW-0131">Cell cycle</keyword>
<sequence length="893" mass="97002">MRIATFTRGHQSGMGQPWASRRKVAISSDEEDETAPPATAASSSDDEKVQTSKRTTGKLKSASKTKTRSQRASIPAQTHQDEKSSELRGTAKSRTKPKTKAMEREEPKAKKPIYSFFNAATQKQREVKPSASPEKPVSHDEPEAIHDESENDDASVSLSKGSSVALAMRKRKAQSSGASGDNVRLAPPATQKFRKTSDGGRTPSFSIYNEDKRPWTEQFAPVDLSELAVHKRKVADVRQWLESALHGRRQKVLVLKGAAGTGKTTTIGLLAKDMGLDISEWHNPAVTEFPSENSQSTAAQFDDFARRAGASTGLTLSTGIGKSDVVPSVDAVKSHPIPSDQRQLLLVEEFPNTFSRASTTLQSFRSTILQYVSAPPVREGCATPIVMIISETLLSTNTAAADSFTAHRLLGPELINHPFVNLIEFNPVAPTILHKSLDGVIVKEARKSGRRKAPGPQVLKHLAEAGDIRSAISSLEFLCLRGDDGDTWSSRITFTKGKKAKTDQPMTKAEEEALKLISNRESTLGIFHAVGKVIYNKRVNPPAGEATAQPPTCWPQHRRTQVPENDLDLLIDELGTDTPTFVAALHENYTLSCSCPSSEEALDSINGCIDSISDADLLSVDRFSLGTRAYAGSAMDNLRQDEMAFQVATRGILFNLPCPVHRATPPGSSNKGDAYRMFYPTSLKLWKEREEVGSLLEMLTTRLQSGGLAHQPSLPSQSKPSGVESWKRNPTATTPESKIPSTHHSQEHTTSKPPTTTITKSEALLERLPYMALTFSGAKNPSTVSSSSSSPLLEQLNLVTRLRGHGPLNTNEDDDEDVEEGPELPPPSENWSTDKPAAAGEEENRSLRTKAMKGSAGRGRKEGGGVETEGGGLMIPVETSVERLVLEEDDIED</sequence>
<dbReference type="GO" id="GO:0003689">
    <property type="term" value="F:DNA clamp loader activity"/>
    <property type="evidence" value="ECO:0007669"/>
    <property type="project" value="TreeGrafter"/>
</dbReference>
<dbReference type="Pfam" id="PF03215">
    <property type="entry name" value="Rad17"/>
    <property type="match status" value="1"/>
</dbReference>
<evidence type="ECO:0000259" key="9">
    <source>
        <dbReference type="Pfam" id="PF25812"/>
    </source>
</evidence>
<evidence type="ECO:0000256" key="4">
    <source>
        <dbReference type="ARBA" id="ARBA00022763"/>
    </source>
</evidence>
<dbReference type="Gene3D" id="3.40.50.300">
    <property type="entry name" value="P-loop containing nucleotide triphosphate hydrolases"/>
    <property type="match status" value="1"/>
</dbReference>
<feature type="domain" description="Checkpoint protein RAD24-like helical bundle" evidence="9">
    <location>
        <begin position="521"/>
        <end position="621"/>
    </location>
</feature>
<name>A0A3M7HKW7_HORWE</name>
<gene>
    <name evidence="10" type="ORF">D0860_02320</name>
</gene>
<dbReference type="PANTHER" id="PTHR12172:SF0">
    <property type="entry name" value="CELL CYCLE CHECKPOINT PROTEIN RAD17"/>
    <property type="match status" value="1"/>
</dbReference>
<protein>
    <recommendedName>
        <fullName evidence="9">Checkpoint protein RAD24-like helical bundle domain-containing protein</fullName>
    </recommendedName>
</protein>
<reference evidence="10 11" key="1">
    <citation type="journal article" date="2018" name="BMC Genomics">
        <title>Genomic evidence for intraspecific hybridization in a clonal and extremely halotolerant yeast.</title>
        <authorList>
            <person name="Gostincar C."/>
            <person name="Stajich J.E."/>
            <person name="Zupancic J."/>
            <person name="Zalar P."/>
            <person name="Gunde-Cimerman N."/>
        </authorList>
    </citation>
    <scope>NUCLEOTIDE SEQUENCE [LARGE SCALE GENOMIC DNA]</scope>
    <source>
        <strain evidence="10 11">EXF-562</strain>
    </source>
</reference>
<keyword evidence="3" id="KW-0547">Nucleotide-binding</keyword>
<feature type="region of interest" description="Disordered" evidence="8">
    <location>
        <begin position="1"/>
        <end position="157"/>
    </location>
</feature>
<dbReference type="EMBL" id="QWIS01000031">
    <property type="protein sequence ID" value="RMZ13899.1"/>
    <property type="molecule type" value="Genomic_DNA"/>
</dbReference>
<evidence type="ECO:0000256" key="3">
    <source>
        <dbReference type="ARBA" id="ARBA00022741"/>
    </source>
</evidence>
<dbReference type="SUPFAM" id="SSF52540">
    <property type="entry name" value="P-loop containing nucleoside triphosphate hydrolases"/>
    <property type="match status" value="1"/>
</dbReference>
<evidence type="ECO:0000313" key="11">
    <source>
        <dbReference type="Proteomes" id="UP000280598"/>
    </source>
</evidence>
<proteinExistence type="inferred from homology"/>
<feature type="compositionally biased region" description="Polar residues" evidence="8">
    <location>
        <begin position="728"/>
        <end position="743"/>
    </location>
</feature>
<feature type="compositionally biased region" description="Basic and acidic residues" evidence="8">
    <location>
        <begin position="136"/>
        <end position="148"/>
    </location>
</feature>
<dbReference type="PANTHER" id="PTHR12172">
    <property type="entry name" value="CELL CYCLE CHECKPOINT PROTEIN RAD17"/>
    <property type="match status" value="1"/>
</dbReference>
<dbReference type="GO" id="GO:0005524">
    <property type="term" value="F:ATP binding"/>
    <property type="evidence" value="ECO:0007669"/>
    <property type="project" value="UniProtKB-KW"/>
</dbReference>
<dbReference type="InterPro" id="IPR027417">
    <property type="entry name" value="P-loop_NTPase"/>
</dbReference>
<dbReference type="Pfam" id="PF25812">
    <property type="entry name" value="RAD24_helical"/>
    <property type="match status" value="1"/>
</dbReference>
<evidence type="ECO:0000256" key="7">
    <source>
        <dbReference type="ARBA" id="ARBA00023306"/>
    </source>
</evidence>
<feature type="compositionally biased region" description="Basic and acidic residues" evidence="8">
    <location>
        <begin position="100"/>
        <end position="109"/>
    </location>
</feature>
<dbReference type="AlphaFoldDB" id="A0A3M7HKW7"/>
<evidence type="ECO:0000256" key="8">
    <source>
        <dbReference type="SAM" id="MobiDB-lite"/>
    </source>
</evidence>
<dbReference type="VEuPathDB" id="FungiDB:BTJ68_13283"/>
<feature type="region of interest" description="Disordered" evidence="8">
    <location>
        <begin position="706"/>
        <end position="758"/>
    </location>
</feature>
<dbReference type="GO" id="GO:0033314">
    <property type="term" value="P:mitotic DNA replication checkpoint signaling"/>
    <property type="evidence" value="ECO:0007669"/>
    <property type="project" value="TreeGrafter"/>
</dbReference>
<dbReference type="GO" id="GO:0000077">
    <property type="term" value="P:DNA damage checkpoint signaling"/>
    <property type="evidence" value="ECO:0007669"/>
    <property type="project" value="TreeGrafter"/>
</dbReference>
<dbReference type="InterPro" id="IPR004582">
    <property type="entry name" value="Checkpoint_prot_Rad17_Rad24"/>
</dbReference>